<dbReference type="PhylomeDB" id="A0A068UXS8"/>
<evidence type="ECO:0000313" key="3">
    <source>
        <dbReference type="Proteomes" id="UP000295252"/>
    </source>
</evidence>
<accession>A0A068UXS8</accession>
<sequence>MDGKKGQEIRKNAKKWKDLARQAFDEGGSSDKNIKDFVSDLAQS</sequence>
<dbReference type="OrthoDB" id="5835829at2759"/>
<dbReference type="InParanoid" id="A0A068UXS8"/>
<proteinExistence type="predicted"/>
<feature type="region of interest" description="Disordered" evidence="1">
    <location>
        <begin position="23"/>
        <end position="44"/>
    </location>
</feature>
<dbReference type="EMBL" id="HG739157">
    <property type="protein sequence ID" value="CDP13107.1"/>
    <property type="molecule type" value="Genomic_DNA"/>
</dbReference>
<dbReference type="STRING" id="49390.A0A068UXS8"/>
<protein>
    <submittedName>
        <fullName evidence="2">Uncharacterized protein</fullName>
    </submittedName>
</protein>
<reference evidence="3" key="1">
    <citation type="journal article" date="2014" name="Science">
        <title>The coffee genome provides insight into the convergent evolution of caffeine biosynthesis.</title>
        <authorList>
            <person name="Denoeud F."/>
            <person name="Carretero-Paulet L."/>
            <person name="Dereeper A."/>
            <person name="Droc G."/>
            <person name="Guyot R."/>
            <person name="Pietrella M."/>
            <person name="Zheng C."/>
            <person name="Alberti A."/>
            <person name="Anthony F."/>
            <person name="Aprea G."/>
            <person name="Aury J.M."/>
            <person name="Bento P."/>
            <person name="Bernard M."/>
            <person name="Bocs S."/>
            <person name="Campa C."/>
            <person name="Cenci A."/>
            <person name="Combes M.C."/>
            <person name="Crouzillat D."/>
            <person name="Da Silva C."/>
            <person name="Daddiego L."/>
            <person name="De Bellis F."/>
            <person name="Dussert S."/>
            <person name="Garsmeur O."/>
            <person name="Gayraud T."/>
            <person name="Guignon V."/>
            <person name="Jahn K."/>
            <person name="Jamilloux V."/>
            <person name="Joet T."/>
            <person name="Labadie K."/>
            <person name="Lan T."/>
            <person name="Leclercq J."/>
            <person name="Lepelley M."/>
            <person name="Leroy T."/>
            <person name="Li L.T."/>
            <person name="Librado P."/>
            <person name="Lopez L."/>
            <person name="Munoz A."/>
            <person name="Noel B."/>
            <person name="Pallavicini A."/>
            <person name="Perrotta G."/>
            <person name="Poncet V."/>
            <person name="Pot D."/>
            <person name="Priyono X."/>
            <person name="Rigoreau M."/>
            <person name="Rouard M."/>
            <person name="Rozas J."/>
            <person name="Tranchant-Dubreuil C."/>
            <person name="VanBuren R."/>
            <person name="Zhang Q."/>
            <person name="Andrade A.C."/>
            <person name="Argout X."/>
            <person name="Bertrand B."/>
            <person name="de Kochko A."/>
            <person name="Graziosi G."/>
            <person name="Henry R.J."/>
            <person name="Jayarama X."/>
            <person name="Ming R."/>
            <person name="Nagai C."/>
            <person name="Rounsley S."/>
            <person name="Sankoff D."/>
            <person name="Giuliano G."/>
            <person name="Albert V.A."/>
            <person name="Wincker P."/>
            <person name="Lashermes P."/>
        </authorList>
    </citation>
    <scope>NUCLEOTIDE SEQUENCE [LARGE SCALE GENOMIC DNA]</scope>
    <source>
        <strain evidence="3">cv. DH200-94</strain>
    </source>
</reference>
<dbReference type="SUPFAM" id="SSF53756">
    <property type="entry name" value="UDP-Glycosyltransferase/glycogen phosphorylase"/>
    <property type="match status" value="1"/>
</dbReference>
<name>A0A068UXS8_COFCA</name>
<evidence type="ECO:0000313" key="2">
    <source>
        <dbReference type="EMBL" id="CDP13107.1"/>
    </source>
</evidence>
<evidence type="ECO:0000256" key="1">
    <source>
        <dbReference type="SAM" id="MobiDB-lite"/>
    </source>
</evidence>
<dbReference type="Gramene" id="CDP13107">
    <property type="protein sequence ID" value="CDP13107"/>
    <property type="gene ID" value="GSCOC_T00037903001"/>
</dbReference>
<dbReference type="Proteomes" id="UP000295252">
    <property type="component" value="Chromosome I"/>
</dbReference>
<dbReference type="AlphaFoldDB" id="A0A068UXS8"/>
<keyword evidence="3" id="KW-1185">Reference proteome</keyword>
<gene>
    <name evidence="2" type="ORF">GSCOC_T00037903001</name>
</gene>
<dbReference type="Gene3D" id="3.40.50.2000">
    <property type="entry name" value="Glycogen Phosphorylase B"/>
    <property type="match status" value="2"/>
</dbReference>
<organism evidence="2 3">
    <name type="scientific">Coffea canephora</name>
    <name type="common">Robusta coffee</name>
    <dbReference type="NCBI Taxonomy" id="49390"/>
    <lineage>
        <taxon>Eukaryota</taxon>
        <taxon>Viridiplantae</taxon>
        <taxon>Streptophyta</taxon>
        <taxon>Embryophyta</taxon>
        <taxon>Tracheophyta</taxon>
        <taxon>Spermatophyta</taxon>
        <taxon>Magnoliopsida</taxon>
        <taxon>eudicotyledons</taxon>
        <taxon>Gunneridae</taxon>
        <taxon>Pentapetalae</taxon>
        <taxon>asterids</taxon>
        <taxon>lamiids</taxon>
        <taxon>Gentianales</taxon>
        <taxon>Rubiaceae</taxon>
        <taxon>Ixoroideae</taxon>
        <taxon>Gardenieae complex</taxon>
        <taxon>Bertiereae - Coffeeae clade</taxon>
        <taxon>Coffeeae</taxon>
        <taxon>Coffea</taxon>
    </lineage>
</organism>